<comment type="similarity">
    <text evidence="1">Belongs to the MreC family.</text>
</comment>
<evidence type="ECO:0000313" key="6">
    <source>
        <dbReference type="EMBL" id="HIW10335.1"/>
    </source>
</evidence>
<evidence type="ECO:0000256" key="4">
    <source>
        <dbReference type="ARBA" id="ARBA00032089"/>
    </source>
</evidence>
<dbReference type="GO" id="GO:0008360">
    <property type="term" value="P:regulation of cell shape"/>
    <property type="evidence" value="ECO:0007669"/>
    <property type="project" value="UniProtKB-KW"/>
</dbReference>
<evidence type="ECO:0000256" key="3">
    <source>
        <dbReference type="ARBA" id="ARBA00022960"/>
    </source>
</evidence>
<dbReference type="GO" id="GO:0005886">
    <property type="term" value="C:plasma membrane"/>
    <property type="evidence" value="ECO:0007669"/>
    <property type="project" value="TreeGrafter"/>
</dbReference>
<dbReference type="Proteomes" id="UP000823926">
    <property type="component" value="Unassembled WGS sequence"/>
</dbReference>
<organism evidence="6 7">
    <name type="scientific">Candidatus Rikenella faecigallinarum</name>
    <dbReference type="NCBI Taxonomy" id="2838745"/>
    <lineage>
        <taxon>Bacteria</taxon>
        <taxon>Pseudomonadati</taxon>
        <taxon>Bacteroidota</taxon>
        <taxon>Bacteroidia</taxon>
        <taxon>Bacteroidales</taxon>
        <taxon>Rikenellaceae</taxon>
        <taxon>Rikenella</taxon>
    </lineage>
</organism>
<gene>
    <name evidence="6" type="primary">mreC</name>
    <name evidence="6" type="ORF">H9888_02425</name>
</gene>
<proteinExistence type="inferred from homology"/>
<dbReference type="InterPro" id="IPR055342">
    <property type="entry name" value="MreC_beta-barrel_core"/>
</dbReference>
<dbReference type="InterPro" id="IPR007221">
    <property type="entry name" value="MreC"/>
</dbReference>
<reference evidence="6" key="1">
    <citation type="journal article" date="2021" name="PeerJ">
        <title>Extensive microbial diversity within the chicken gut microbiome revealed by metagenomics and culture.</title>
        <authorList>
            <person name="Gilroy R."/>
            <person name="Ravi A."/>
            <person name="Getino M."/>
            <person name="Pursley I."/>
            <person name="Horton D.L."/>
            <person name="Alikhan N.F."/>
            <person name="Baker D."/>
            <person name="Gharbi K."/>
            <person name="Hall N."/>
            <person name="Watson M."/>
            <person name="Adriaenssens E.M."/>
            <person name="Foster-Nyarko E."/>
            <person name="Jarju S."/>
            <person name="Secka A."/>
            <person name="Antonio M."/>
            <person name="Oren A."/>
            <person name="Chaudhuri R.R."/>
            <person name="La Ragione R."/>
            <person name="Hildebrand F."/>
            <person name="Pallen M.J."/>
        </authorList>
    </citation>
    <scope>NUCLEOTIDE SEQUENCE</scope>
    <source>
        <strain evidence="6">ChiBcec15-1070</strain>
    </source>
</reference>
<dbReference type="NCBIfam" id="NF010532">
    <property type="entry name" value="PRK13922.9-3"/>
    <property type="match status" value="1"/>
</dbReference>
<evidence type="ECO:0000256" key="2">
    <source>
        <dbReference type="ARBA" id="ARBA00013855"/>
    </source>
</evidence>
<evidence type="ECO:0000259" key="5">
    <source>
        <dbReference type="Pfam" id="PF04085"/>
    </source>
</evidence>
<feature type="domain" description="Rod shape-determining protein MreC beta-barrel core" evidence="5">
    <location>
        <begin position="110"/>
        <end position="257"/>
    </location>
</feature>
<name>A0A9D1QDM6_9BACT</name>
<reference evidence="6" key="2">
    <citation type="submission" date="2021-04" db="EMBL/GenBank/DDBJ databases">
        <authorList>
            <person name="Gilroy R."/>
        </authorList>
    </citation>
    <scope>NUCLEOTIDE SEQUENCE</scope>
    <source>
        <strain evidence="6">ChiBcec15-1070</strain>
    </source>
</reference>
<dbReference type="Pfam" id="PF04085">
    <property type="entry name" value="MreC"/>
    <property type="match status" value="1"/>
</dbReference>
<sequence length="293" mass="32960">MLKLLLFLKRIHFVLLFLALEAVAITLFLHGNVYQKAKIAGTSNRLVSGIYDKMADVTGYFGLRAENDRLIDEVARLRSRLSAFQVYDTLGQPMDSVPGLQYYQYQPARVIRNSVTKRQNYLTIDRGKLDGVEPEMALISEDGIVGYVVHCSNHFSVAVSILNTEEFKTSGCIKGSDFAGSIYWDGVSHREVVLDEIPKYADLKVGDTVVTTNYSYIFPPDQPIGTVRSFEMVNGTFYKVRVALFTDLARVKHVYVVRYLEQGERRALEMSVGNAEIGQNVPANKPEEETVEP</sequence>
<protein>
    <recommendedName>
        <fullName evidence="2">Cell shape-determining protein MreC</fullName>
    </recommendedName>
    <alternativeName>
        <fullName evidence="4">Cell shape protein MreC</fullName>
    </alternativeName>
</protein>
<dbReference type="PANTHER" id="PTHR34138">
    <property type="entry name" value="CELL SHAPE-DETERMINING PROTEIN MREC"/>
    <property type="match status" value="1"/>
</dbReference>
<dbReference type="EMBL" id="DXHL01000013">
    <property type="protein sequence ID" value="HIW10335.1"/>
    <property type="molecule type" value="Genomic_DNA"/>
</dbReference>
<dbReference type="Gene3D" id="2.40.10.350">
    <property type="entry name" value="Rod shape-determining protein MreC, domain 2"/>
    <property type="match status" value="1"/>
</dbReference>
<comment type="caution">
    <text evidence="6">The sequence shown here is derived from an EMBL/GenBank/DDBJ whole genome shotgun (WGS) entry which is preliminary data.</text>
</comment>
<keyword evidence="3" id="KW-0133">Cell shape</keyword>
<dbReference type="AlphaFoldDB" id="A0A9D1QDM6"/>
<dbReference type="PANTHER" id="PTHR34138:SF1">
    <property type="entry name" value="CELL SHAPE-DETERMINING PROTEIN MREC"/>
    <property type="match status" value="1"/>
</dbReference>
<accession>A0A9D1QDM6</accession>
<dbReference type="InterPro" id="IPR042175">
    <property type="entry name" value="Cell/Rod_MreC_2"/>
</dbReference>
<dbReference type="Gene3D" id="2.40.10.340">
    <property type="entry name" value="Rod shape-determining protein MreC, domain 1"/>
    <property type="match status" value="1"/>
</dbReference>
<evidence type="ECO:0000313" key="7">
    <source>
        <dbReference type="Proteomes" id="UP000823926"/>
    </source>
</evidence>
<evidence type="ECO:0000256" key="1">
    <source>
        <dbReference type="ARBA" id="ARBA00009369"/>
    </source>
</evidence>
<dbReference type="InterPro" id="IPR042177">
    <property type="entry name" value="Cell/Rod_1"/>
</dbReference>